<keyword evidence="1" id="KW-1133">Transmembrane helix</keyword>
<reference evidence="5" key="1">
    <citation type="submission" date="2018-09" db="EMBL/GenBank/DDBJ databases">
        <title>Nocardia yunnanensis sp. nov., an actinomycete isolated from a soil sample.</title>
        <authorList>
            <person name="Zhang J."/>
        </authorList>
    </citation>
    <scope>NUCLEOTIDE SEQUENCE [LARGE SCALE GENOMIC DNA]</scope>
    <source>
        <strain evidence="5">21-3</strain>
    </source>
</reference>
<evidence type="ECO:0000313" key="3">
    <source>
        <dbReference type="EMBL" id="QFI63490.1"/>
    </source>
</evidence>
<dbReference type="InterPro" id="IPR007047">
    <property type="entry name" value="Flp_Fap"/>
</dbReference>
<dbReference type="Proteomes" id="UP000325385">
    <property type="component" value="Chromosome"/>
</dbReference>
<keyword evidence="1" id="KW-0472">Membrane</keyword>
<dbReference type="Proteomes" id="UP000290057">
    <property type="component" value="Chromosome"/>
</dbReference>
<name>A0A222EWA4_9SPHN</name>
<proteinExistence type="predicted"/>
<keyword evidence="1" id="KW-0812">Transmembrane</keyword>
<evidence type="ECO:0000313" key="2">
    <source>
        <dbReference type="EMBL" id="BBI20653.1"/>
    </source>
</evidence>
<evidence type="ECO:0000256" key="1">
    <source>
        <dbReference type="SAM" id="Phobius"/>
    </source>
</evidence>
<sequence length="59" mass="6145">MIEFLRTLERDTRGATAVEYGLILALIFLAMIGGIQAFGAVATTLWSDIADAAAAVMGG</sequence>
<dbReference type="Pfam" id="PF04964">
    <property type="entry name" value="Flp_Fap"/>
    <property type="match status" value="1"/>
</dbReference>
<reference evidence="2 4" key="3">
    <citation type="submission" date="2019-01" db="EMBL/GenBank/DDBJ databases">
        <title>Complete genome sequence of Erythrobacter flavus KJ5.</title>
        <authorList>
            <person name="Kanesaki Y."/>
            <person name="Brotosudarmo T."/>
            <person name="Moriuchi R."/>
            <person name="Awai K."/>
        </authorList>
    </citation>
    <scope>NUCLEOTIDE SEQUENCE [LARGE SCALE GENOMIC DNA]</scope>
    <source>
        <strain evidence="2 4">KJ5</strain>
    </source>
</reference>
<dbReference type="GeneID" id="69697542"/>
<gene>
    <name evidence="3" type="ORF">D0Y83_09540</name>
    <name evidence="2" type="ORF">EKJ_15000</name>
</gene>
<evidence type="ECO:0000313" key="5">
    <source>
        <dbReference type="Proteomes" id="UP000325385"/>
    </source>
</evidence>
<organism evidence="3 5">
    <name type="scientific">Qipengyuania flava</name>
    <dbReference type="NCBI Taxonomy" id="192812"/>
    <lineage>
        <taxon>Bacteria</taxon>
        <taxon>Pseudomonadati</taxon>
        <taxon>Pseudomonadota</taxon>
        <taxon>Alphaproteobacteria</taxon>
        <taxon>Sphingomonadales</taxon>
        <taxon>Erythrobacteraceae</taxon>
        <taxon>Qipengyuania</taxon>
    </lineage>
</organism>
<reference evidence="3" key="2">
    <citation type="submission" date="2018-09" db="EMBL/GenBank/DDBJ databases">
        <authorList>
            <person name="Zhang J."/>
        </authorList>
    </citation>
    <scope>NUCLEOTIDE SEQUENCE</scope>
    <source>
        <strain evidence="3">21-3</strain>
    </source>
</reference>
<keyword evidence="4" id="KW-1185">Reference proteome</keyword>
<feature type="transmembrane region" description="Helical" evidence="1">
    <location>
        <begin position="20"/>
        <end position="42"/>
    </location>
</feature>
<dbReference type="AlphaFoldDB" id="A0A222EWA4"/>
<evidence type="ECO:0000313" key="4">
    <source>
        <dbReference type="Proteomes" id="UP000290057"/>
    </source>
</evidence>
<dbReference type="EMBL" id="CP032228">
    <property type="protein sequence ID" value="QFI63490.1"/>
    <property type="molecule type" value="Genomic_DNA"/>
</dbReference>
<dbReference type="EMBL" id="AP019389">
    <property type="protein sequence ID" value="BBI20653.1"/>
    <property type="molecule type" value="Genomic_DNA"/>
</dbReference>
<dbReference type="RefSeq" id="WP_067467324.1">
    <property type="nucleotide sequence ID" value="NZ_AP019389.1"/>
</dbReference>
<accession>A0A222EWA4</accession>
<protein>
    <submittedName>
        <fullName evidence="3">Flp family type IVb pilin</fullName>
    </submittedName>
</protein>